<protein>
    <recommendedName>
        <fullName evidence="5">DUF340 domain-containing protein</fullName>
    </recommendedName>
</protein>
<dbReference type="EMBL" id="JAPQFL010000004">
    <property type="protein sequence ID" value="MDD9328190.1"/>
    <property type="molecule type" value="Genomic_DNA"/>
</dbReference>
<feature type="transmembrane region" description="Helical" evidence="1">
    <location>
        <begin position="35"/>
        <end position="55"/>
    </location>
</feature>
<gene>
    <name evidence="2" type="ORF">ORY91_001608</name>
    <name evidence="3" type="ORF">V9W64_05700</name>
</gene>
<reference evidence="3" key="2">
    <citation type="submission" date="2024-02" db="EMBL/GenBank/DDBJ databases">
        <title>Neisseria leonii sp. nov.</title>
        <authorList>
            <person name="Boutroux M."/>
            <person name="Favre-Rochex S."/>
            <person name="Gorgette O."/>
            <person name="Touak G."/>
            <person name="Muhle E."/>
            <person name="Chesneau O."/>
            <person name="Clermont D."/>
            <person name="Rahi P."/>
        </authorList>
    </citation>
    <scope>NUCLEOTIDE SEQUENCE</scope>
    <source>
        <strain evidence="3">51.81</strain>
    </source>
</reference>
<feature type="transmembrane region" description="Helical" evidence="1">
    <location>
        <begin position="86"/>
        <end position="105"/>
    </location>
</feature>
<keyword evidence="1" id="KW-1133">Transmembrane helix</keyword>
<dbReference type="EMBL" id="CP146598">
    <property type="protein sequence ID" value="WWY02239.1"/>
    <property type="molecule type" value="Genomic_DNA"/>
</dbReference>
<keyword evidence="1" id="KW-0812">Transmembrane</keyword>
<evidence type="ECO:0000313" key="2">
    <source>
        <dbReference type="EMBL" id="MDD9328190.1"/>
    </source>
</evidence>
<evidence type="ECO:0000256" key="1">
    <source>
        <dbReference type="SAM" id="Phobius"/>
    </source>
</evidence>
<proteinExistence type="predicted"/>
<reference evidence="2" key="1">
    <citation type="submission" date="2022-10" db="EMBL/GenBank/DDBJ databases">
        <authorList>
            <person name="Boutroux M."/>
        </authorList>
    </citation>
    <scope>NUCLEOTIDE SEQUENCE</scope>
    <source>
        <strain evidence="2">51.81</strain>
    </source>
</reference>
<evidence type="ECO:0000313" key="4">
    <source>
        <dbReference type="Proteomes" id="UP001149607"/>
    </source>
</evidence>
<name>A0A9X4E267_9NEIS</name>
<feature type="transmembrane region" description="Helical" evidence="1">
    <location>
        <begin position="117"/>
        <end position="140"/>
    </location>
</feature>
<dbReference type="RefSeq" id="WP_274571996.1">
    <property type="nucleotide sequence ID" value="NZ_CP145606.1"/>
</dbReference>
<keyword evidence="4" id="KW-1185">Reference proteome</keyword>
<accession>A0A9X4E267</accession>
<sequence length="150" mass="15640">MQKIIEWGLVLAVFCAVNLAGNALGSPDAAWDGAAGGMLILLAVALAGMVLAEVLPFRLPSIAYITLIGVLISLPQMPGSAEVVRLTGQISLLSITTPILAYAGVSIGRNLADFRRLGWRALLVAVLVFVGTYLGSAVVAEAVLRWQGLV</sequence>
<feature type="transmembrane region" description="Helical" evidence="1">
    <location>
        <begin position="62"/>
        <end position="80"/>
    </location>
</feature>
<evidence type="ECO:0000313" key="3">
    <source>
        <dbReference type="EMBL" id="WWY02239.1"/>
    </source>
</evidence>
<organism evidence="2">
    <name type="scientific">Neisseria leonii</name>
    <dbReference type="NCBI Taxonomy" id="2995413"/>
    <lineage>
        <taxon>Bacteria</taxon>
        <taxon>Pseudomonadati</taxon>
        <taxon>Pseudomonadota</taxon>
        <taxon>Betaproteobacteria</taxon>
        <taxon>Neisseriales</taxon>
        <taxon>Neisseriaceae</taxon>
        <taxon>Neisseria</taxon>
    </lineage>
</organism>
<keyword evidence="1" id="KW-0472">Membrane</keyword>
<evidence type="ECO:0008006" key="5">
    <source>
        <dbReference type="Google" id="ProtNLM"/>
    </source>
</evidence>
<dbReference type="AlphaFoldDB" id="A0A9X4E267"/>
<dbReference type="Proteomes" id="UP001149607">
    <property type="component" value="Chromosome"/>
</dbReference>